<keyword evidence="4" id="KW-1003">Cell membrane</keyword>
<organism evidence="9 10">
    <name type="scientific">Chlorogloeopsis fritschii PCC 6912</name>
    <dbReference type="NCBI Taxonomy" id="211165"/>
    <lineage>
        <taxon>Bacteria</taxon>
        <taxon>Bacillati</taxon>
        <taxon>Cyanobacteriota</taxon>
        <taxon>Cyanophyceae</taxon>
        <taxon>Nostocales</taxon>
        <taxon>Chlorogloeopsidaceae</taxon>
        <taxon>Chlorogloeopsis</taxon>
    </lineage>
</organism>
<protein>
    <recommendedName>
        <fullName evidence="11">Transporter</fullName>
    </recommendedName>
</protein>
<name>A0A433NK30_CHLFR</name>
<evidence type="ECO:0000256" key="1">
    <source>
        <dbReference type="ARBA" id="ARBA00004651"/>
    </source>
</evidence>
<dbReference type="GO" id="GO:0005886">
    <property type="term" value="C:plasma membrane"/>
    <property type="evidence" value="ECO:0007669"/>
    <property type="project" value="UniProtKB-SubCell"/>
</dbReference>
<dbReference type="PANTHER" id="PTHR36838:SF1">
    <property type="entry name" value="SLR1864 PROTEIN"/>
    <property type="match status" value="1"/>
</dbReference>
<feature type="transmembrane region" description="Helical" evidence="8">
    <location>
        <begin position="134"/>
        <end position="155"/>
    </location>
</feature>
<evidence type="ECO:0000256" key="3">
    <source>
        <dbReference type="ARBA" id="ARBA00022448"/>
    </source>
</evidence>
<dbReference type="AlphaFoldDB" id="A0A433NK30"/>
<dbReference type="RefSeq" id="WP_016873133.1">
    <property type="nucleotide sequence ID" value="NZ_CP170746.1"/>
</dbReference>
<comment type="subcellular location">
    <subcellularLocation>
        <location evidence="1">Cell membrane</location>
        <topology evidence="1">Multi-pass membrane protein</topology>
    </subcellularLocation>
</comment>
<feature type="transmembrane region" description="Helical" evidence="8">
    <location>
        <begin position="67"/>
        <end position="91"/>
    </location>
</feature>
<feature type="transmembrane region" description="Helical" evidence="8">
    <location>
        <begin position="235"/>
        <end position="251"/>
    </location>
</feature>
<comment type="similarity">
    <text evidence="2">Belongs to the auxin efflux carrier (TC 2.A.69) family.</text>
</comment>
<gene>
    <name evidence="9" type="ORF">PCC6912_24320</name>
</gene>
<evidence type="ECO:0000256" key="5">
    <source>
        <dbReference type="ARBA" id="ARBA00022692"/>
    </source>
</evidence>
<evidence type="ECO:0000313" key="9">
    <source>
        <dbReference type="EMBL" id="RUR83058.1"/>
    </source>
</evidence>
<evidence type="ECO:0008006" key="11">
    <source>
        <dbReference type="Google" id="ProtNLM"/>
    </source>
</evidence>
<proteinExistence type="inferred from homology"/>
<feature type="transmembrane region" description="Helical" evidence="8">
    <location>
        <begin position="293"/>
        <end position="311"/>
    </location>
</feature>
<reference evidence="9 10" key="1">
    <citation type="journal article" date="2019" name="Genome Biol. Evol.">
        <title>Day and night: Metabolic profiles and evolutionary relationships of six axenic non-marine cyanobacteria.</title>
        <authorList>
            <person name="Will S.E."/>
            <person name="Henke P."/>
            <person name="Boedeker C."/>
            <person name="Huang S."/>
            <person name="Brinkmann H."/>
            <person name="Rohde M."/>
            <person name="Jarek M."/>
            <person name="Friedl T."/>
            <person name="Seufert S."/>
            <person name="Schumacher M."/>
            <person name="Overmann J."/>
            <person name="Neumann-Schaal M."/>
            <person name="Petersen J."/>
        </authorList>
    </citation>
    <scope>NUCLEOTIDE SEQUENCE [LARGE SCALE GENOMIC DNA]</scope>
    <source>
        <strain evidence="9 10">PCC 6912</strain>
    </source>
</reference>
<dbReference type="EMBL" id="RSCJ01000008">
    <property type="protein sequence ID" value="RUR83058.1"/>
    <property type="molecule type" value="Genomic_DNA"/>
</dbReference>
<keyword evidence="5 8" id="KW-0812">Transmembrane</keyword>
<dbReference type="GO" id="GO:0055085">
    <property type="term" value="P:transmembrane transport"/>
    <property type="evidence" value="ECO:0007669"/>
    <property type="project" value="InterPro"/>
</dbReference>
<dbReference type="Gene3D" id="1.20.1530.20">
    <property type="match status" value="1"/>
</dbReference>
<evidence type="ECO:0000313" key="10">
    <source>
        <dbReference type="Proteomes" id="UP000268857"/>
    </source>
</evidence>
<evidence type="ECO:0000256" key="6">
    <source>
        <dbReference type="ARBA" id="ARBA00022989"/>
    </source>
</evidence>
<keyword evidence="3" id="KW-0813">Transport</keyword>
<evidence type="ECO:0000256" key="7">
    <source>
        <dbReference type="ARBA" id="ARBA00023136"/>
    </source>
</evidence>
<dbReference type="Pfam" id="PF03547">
    <property type="entry name" value="Mem_trans"/>
    <property type="match status" value="1"/>
</dbReference>
<feature type="transmembrane region" description="Helical" evidence="8">
    <location>
        <begin position="161"/>
        <end position="183"/>
    </location>
</feature>
<accession>A0A433NK30</accession>
<dbReference type="PANTHER" id="PTHR36838">
    <property type="entry name" value="AUXIN EFFLUX CARRIER FAMILY PROTEIN"/>
    <property type="match status" value="1"/>
</dbReference>
<evidence type="ECO:0000256" key="4">
    <source>
        <dbReference type="ARBA" id="ARBA00022475"/>
    </source>
</evidence>
<feature type="transmembrane region" description="Helical" evidence="8">
    <location>
        <begin position="320"/>
        <end position="342"/>
    </location>
</feature>
<feature type="transmembrane region" description="Helical" evidence="8">
    <location>
        <begin position="203"/>
        <end position="223"/>
    </location>
</feature>
<keyword evidence="10" id="KW-1185">Reference proteome</keyword>
<dbReference type="Proteomes" id="UP000268857">
    <property type="component" value="Unassembled WGS sequence"/>
</dbReference>
<feature type="transmembrane region" description="Helical" evidence="8">
    <location>
        <begin position="6"/>
        <end position="26"/>
    </location>
</feature>
<sequence length="344" mass="37528">MTETLFHAYMPLILWTSLGLFICRLLPNWLPRLLGRGLYWIGVPLELFTLARQTQVSEFNNGNSLPLLAPIVTLGTLVLGLFVAFLILSVWKNLPSQKLNTETIRRSEFLSPSPCLPFPVSSSQALSPQTQGSFILAAVLGNTGFVGLAIAPFLINSDAMSWAVLYSIIHNVTGPYGLGVVVASYFSHSQKASNRWWMQLREVLTVPSVWAFVFGCLTSGVPLPKVIESGLQDSVSIIIALAFLLTGIRLAQLQGWKSIKLGFVPAIIKACIIPLLVGIATTFLLGLSGDRRLAMVLMSGMPSAFAGLILAEEYNLDRDLIASSIILSTLLLLLMLPVWILLFS</sequence>
<dbReference type="STRING" id="211165.GCA_000317285_00553"/>
<comment type="caution">
    <text evidence="9">The sequence shown here is derived from an EMBL/GenBank/DDBJ whole genome shotgun (WGS) entry which is preliminary data.</text>
</comment>
<evidence type="ECO:0000256" key="2">
    <source>
        <dbReference type="ARBA" id="ARBA00010145"/>
    </source>
</evidence>
<evidence type="ECO:0000256" key="8">
    <source>
        <dbReference type="SAM" id="Phobius"/>
    </source>
</evidence>
<keyword evidence="7 8" id="KW-0472">Membrane</keyword>
<dbReference type="OrthoDB" id="419762at2"/>
<feature type="transmembrane region" description="Helical" evidence="8">
    <location>
        <begin position="263"/>
        <end position="287"/>
    </location>
</feature>
<dbReference type="InterPro" id="IPR038770">
    <property type="entry name" value="Na+/solute_symporter_sf"/>
</dbReference>
<dbReference type="InterPro" id="IPR004776">
    <property type="entry name" value="Mem_transp_PIN-like"/>
</dbReference>
<keyword evidence="6 8" id="KW-1133">Transmembrane helix</keyword>